<sequence length="110" mass="12988">MRFNPNRLNERVTFCEDVSQSIRGLPQRPITKELYSCFACIQDSKESDTQTSLTTGTQFIKTVIIRDPRGDYQPNNKHYIIHDGEKYPIKYVKKDYQDKSYLRVYCEVVL</sequence>
<evidence type="ECO:0000313" key="3">
    <source>
        <dbReference type="EMBL" id="SUM89056.1"/>
    </source>
</evidence>
<evidence type="ECO:0000313" key="5">
    <source>
        <dbReference type="Proteomes" id="UP000572988"/>
    </source>
</evidence>
<reference evidence="2 5" key="1">
    <citation type="submission" date="2018-01" db="EMBL/GenBank/DDBJ databases">
        <title>Complete genome sequence of Staphylococcus Scheliferi isolated from human.</title>
        <authorList>
            <person name="Abouelkhair M.A."/>
            <person name="Bemis D.A."/>
            <person name="Kania S.A."/>
        </authorList>
    </citation>
    <scope>NUCLEOTIDE SEQUENCE [LARGE SCALE GENOMIC DNA]</scope>
    <source>
        <strain evidence="2 5">ATCC 43808</strain>
    </source>
</reference>
<evidence type="ECO:0000313" key="2">
    <source>
        <dbReference type="EMBL" id="NHA34047.1"/>
    </source>
</evidence>
<dbReference type="EMBL" id="LR962863">
    <property type="protein sequence ID" value="CAD7359853.1"/>
    <property type="molecule type" value="Genomic_DNA"/>
</dbReference>
<gene>
    <name evidence="2" type="ORF">C1O36_05810</name>
    <name evidence="3" type="ORF">NCTC12218_01515</name>
</gene>
<organism evidence="3">
    <name type="scientific">Staphylococcus schleiferi</name>
    <dbReference type="NCBI Taxonomy" id="1295"/>
    <lineage>
        <taxon>Bacteria</taxon>
        <taxon>Bacillati</taxon>
        <taxon>Bacillota</taxon>
        <taxon>Bacilli</taxon>
        <taxon>Bacillales</taxon>
        <taxon>Staphylococcaceae</taxon>
        <taxon>Staphylococcus</taxon>
    </lineage>
</organism>
<dbReference type="EMBL" id="UHEF01000001">
    <property type="protein sequence ID" value="SUM89056.1"/>
    <property type="molecule type" value="Genomic_DNA"/>
</dbReference>
<dbReference type="EMBL" id="POVK01000015">
    <property type="protein sequence ID" value="NHA34047.1"/>
    <property type="molecule type" value="Genomic_DNA"/>
</dbReference>
<dbReference type="Proteomes" id="UP000264146">
    <property type="component" value="Chromosome"/>
</dbReference>
<name>A0A7Z7QPT2_STASC</name>
<dbReference type="Proteomes" id="UP000572988">
    <property type="component" value="Unassembled WGS sequence"/>
</dbReference>
<evidence type="ECO:0000313" key="4">
    <source>
        <dbReference type="Proteomes" id="UP000264146"/>
    </source>
</evidence>
<dbReference type="AlphaFoldDB" id="A0A7Z7QPT2"/>
<reference evidence="3" key="2">
    <citation type="submission" date="2018-06" db="EMBL/GenBank/DDBJ databases">
        <authorList>
            <consortium name="Pathogen Informatics"/>
            <person name="Doyle S."/>
        </authorList>
    </citation>
    <scope>NUCLEOTIDE SEQUENCE [LARGE SCALE GENOMIC DNA]</scope>
    <source>
        <strain evidence="3">NCTC12218</strain>
    </source>
</reference>
<protein>
    <submittedName>
        <fullName evidence="2">Head-tail adaptor protein</fullName>
    </submittedName>
    <submittedName>
        <fullName evidence="3">Phage head-tail adaptor</fullName>
    </submittedName>
</protein>
<accession>A0A7Z7QPT2</accession>
<evidence type="ECO:0000313" key="1">
    <source>
        <dbReference type="EMBL" id="CAD7359853.1"/>
    </source>
</evidence>
<keyword evidence="5" id="KW-1185">Reference proteome</keyword>
<proteinExistence type="predicted"/>
<dbReference type="GeneID" id="77325465"/>
<reference evidence="1 4" key="3">
    <citation type="submission" date="2020-11" db="EMBL/GenBank/DDBJ databases">
        <authorList>
            <consortium name="Pathogen Informatics"/>
        </authorList>
    </citation>
    <scope>NUCLEOTIDE SEQUENCE [LARGE SCALE GENOMIC DNA]</scope>
    <source>
        <strain evidence="1 4">NCTC12218</strain>
    </source>
</reference>
<dbReference type="RefSeq" id="WP_126496173.1">
    <property type="nucleotide sequence ID" value="NZ_CALYJJ010000001.1"/>
</dbReference>